<organism evidence="2 3">
    <name type="scientific">Boothiomyces macroporosus</name>
    <dbReference type="NCBI Taxonomy" id="261099"/>
    <lineage>
        <taxon>Eukaryota</taxon>
        <taxon>Fungi</taxon>
        <taxon>Fungi incertae sedis</taxon>
        <taxon>Chytridiomycota</taxon>
        <taxon>Chytridiomycota incertae sedis</taxon>
        <taxon>Chytridiomycetes</taxon>
        <taxon>Rhizophydiales</taxon>
        <taxon>Terramycetaceae</taxon>
        <taxon>Boothiomyces</taxon>
    </lineage>
</organism>
<proteinExistence type="predicted"/>
<name>A0AAD5UK26_9FUNG</name>
<evidence type="ECO:0000313" key="3">
    <source>
        <dbReference type="Proteomes" id="UP001210925"/>
    </source>
</evidence>
<sequence length="351" mass="40040">MDSGRVFEYRQSIQARPGSRPNYPPQEFEDKGYTRRSSIVNENRYQPNFTEERRTSIPPPENRYSQPISYPPPDGRVSAASIDSRYQPQANYQPQAFKQPTTGYAPSHTSNRSFYPERMDNYNNRHRRQPSFESLRSNVFNSPAIRLQHPPRYPNESEVGSVRAGSRVGYDENLENRSISSRVDGQNEHNYENGSNYDVKKSVYKSKSALALTTGQSLIRRNQDGTLEQKPLPGVMRQHSKKMEALLNSTSRLGLNDESSKSDLTKPVSPVTSRPAESPSSRRFSSARVDVINSQHFRKIKSIANEVHSIISRGQHLYQEDLDAIKSKIDMQIKCIESLERLSNESPSNIQ</sequence>
<gene>
    <name evidence="2" type="ORF">HK103_004996</name>
</gene>
<dbReference type="AlphaFoldDB" id="A0AAD5UK26"/>
<protein>
    <submittedName>
        <fullName evidence="2">Uncharacterized protein</fullName>
    </submittedName>
</protein>
<reference evidence="2" key="1">
    <citation type="submission" date="2020-05" db="EMBL/GenBank/DDBJ databases">
        <title>Phylogenomic resolution of chytrid fungi.</title>
        <authorList>
            <person name="Stajich J.E."/>
            <person name="Amses K."/>
            <person name="Simmons R."/>
            <person name="Seto K."/>
            <person name="Myers J."/>
            <person name="Bonds A."/>
            <person name="Quandt C.A."/>
            <person name="Barry K."/>
            <person name="Liu P."/>
            <person name="Grigoriev I."/>
            <person name="Longcore J.E."/>
            <person name="James T.Y."/>
        </authorList>
    </citation>
    <scope>NUCLEOTIDE SEQUENCE</scope>
    <source>
        <strain evidence="2">PLAUS21</strain>
    </source>
</reference>
<feature type="compositionally biased region" description="Polar residues" evidence="1">
    <location>
        <begin position="35"/>
        <end position="49"/>
    </location>
</feature>
<comment type="caution">
    <text evidence="2">The sequence shown here is derived from an EMBL/GenBank/DDBJ whole genome shotgun (WGS) entry which is preliminary data.</text>
</comment>
<feature type="region of interest" description="Disordered" evidence="1">
    <location>
        <begin position="252"/>
        <end position="285"/>
    </location>
</feature>
<feature type="region of interest" description="Disordered" evidence="1">
    <location>
        <begin position="1"/>
        <end position="83"/>
    </location>
</feature>
<evidence type="ECO:0000313" key="2">
    <source>
        <dbReference type="EMBL" id="KAJ3257012.1"/>
    </source>
</evidence>
<dbReference type="EMBL" id="JADGKB010000043">
    <property type="protein sequence ID" value="KAJ3257012.1"/>
    <property type="molecule type" value="Genomic_DNA"/>
</dbReference>
<feature type="region of interest" description="Disordered" evidence="1">
    <location>
        <begin position="171"/>
        <end position="196"/>
    </location>
</feature>
<accession>A0AAD5UK26</accession>
<evidence type="ECO:0000256" key="1">
    <source>
        <dbReference type="SAM" id="MobiDB-lite"/>
    </source>
</evidence>
<dbReference type="Proteomes" id="UP001210925">
    <property type="component" value="Unassembled WGS sequence"/>
</dbReference>
<keyword evidence="3" id="KW-1185">Reference proteome</keyword>